<dbReference type="SUPFAM" id="SSF56672">
    <property type="entry name" value="DNA/RNA polymerases"/>
    <property type="match status" value="1"/>
</dbReference>
<name>A0A2N9HMF3_FAGSY</name>
<dbReference type="InterPro" id="IPR000477">
    <property type="entry name" value="RT_dom"/>
</dbReference>
<evidence type="ECO:0000313" key="2">
    <source>
        <dbReference type="EMBL" id="SPD13148.1"/>
    </source>
</evidence>
<dbReference type="InterPro" id="IPR043502">
    <property type="entry name" value="DNA/RNA_pol_sf"/>
</dbReference>
<dbReference type="AlphaFoldDB" id="A0A2N9HMF3"/>
<protein>
    <recommendedName>
        <fullName evidence="1">Reverse transcriptase domain-containing protein</fullName>
    </recommendedName>
</protein>
<dbReference type="CDD" id="cd01647">
    <property type="entry name" value="RT_LTR"/>
    <property type="match status" value="1"/>
</dbReference>
<proteinExistence type="predicted"/>
<dbReference type="PANTHER" id="PTHR24559:SF457">
    <property type="entry name" value="RNA-DIRECTED DNA POLYMERASE HOMOLOG"/>
    <property type="match status" value="1"/>
</dbReference>
<gene>
    <name evidence="2" type="ORF">FSB_LOCUS41030</name>
</gene>
<dbReference type="Pfam" id="PF00078">
    <property type="entry name" value="RVT_1"/>
    <property type="match status" value="1"/>
</dbReference>
<dbReference type="Gene3D" id="3.10.10.10">
    <property type="entry name" value="HIV Type 1 Reverse Transcriptase, subunit A, domain 1"/>
    <property type="match status" value="1"/>
</dbReference>
<sequence>MSISNILTCQKLDCPETKEDPELPKEILEALERLGEGSKPNIEETEDNFPLPHIDTLVDKTATNVVFSFLDGFSGYNLIKMVEEDKSKTAFITHWGTFVYEVMPFGLKNARATYQWAMVVLFHDMMHKEMGVYVDDMIAKSKTLEGPSSGSEEAVPKITKVQATLKPEQIMDPIKYIFEKPALTGKIAQWQVMLTKYDVVFATRTAIKGQAIVDHLAEHPVDEYESIKLEFIDEDVMAATEEPEQFRWKMYFDGAANAS</sequence>
<reference evidence="2" key="1">
    <citation type="submission" date="2018-02" db="EMBL/GenBank/DDBJ databases">
        <authorList>
            <person name="Cohen D.B."/>
            <person name="Kent A.D."/>
        </authorList>
    </citation>
    <scope>NUCLEOTIDE SEQUENCE</scope>
</reference>
<evidence type="ECO:0000259" key="1">
    <source>
        <dbReference type="Pfam" id="PF00078"/>
    </source>
</evidence>
<dbReference type="EMBL" id="OIVN01003722">
    <property type="protein sequence ID" value="SPD13148.1"/>
    <property type="molecule type" value="Genomic_DNA"/>
</dbReference>
<accession>A0A2N9HMF3</accession>
<dbReference type="InterPro" id="IPR053134">
    <property type="entry name" value="RNA-dir_DNA_polymerase"/>
</dbReference>
<dbReference type="InterPro" id="IPR043128">
    <property type="entry name" value="Rev_trsase/Diguanyl_cyclase"/>
</dbReference>
<feature type="domain" description="Reverse transcriptase" evidence="1">
    <location>
        <begin position="45"/>
        <end position="146"/>
    </location>
</feature>
<dbReference type="Gene3D" id="3.30.70.270">
    <property type="match status" value="1"/>
</dbReference>
<organism evidence="2">
    <name type="scientific">Fagus sylvatica</name>
    <name type="common">Beechnut</name>
    <dbReference type="NCBI Taxonomy" id="28930"/>
    <lineage>
        <taxon>Eukaryota</taxon>
        <taxon>Viridiplantae</taxon>
        <taxon>Streptophyta</taxon>
        <taxon>Embryophyta</taxon>
        <taxon>Tracheophyta</taxon>
        <taxon>Spermatophyta</taxon>
        <taxon>Magnoliopsida</taxon>
        <taxon>eudicotyledons</taxon>
        <taxon>Gunneridae</taxon>
        <taxon>Pentapetalae</taxon>
        <taxon>rosids</taxon>
        <taxon>fabids</taxon>
        <taxon>Fagales</taxon>
        <taxon>Fagaceae</taxon>
        <taxon>Fagus</taxon>
    </lineage>
</organism>
<dbReference type="PANTHER" id="PTHR24559">
    <property type="entry name" value="TRANSPOSON TY3-I GAG-POL POLYPROTEIN"/>
    <property type="match status" value="1"/>
</dbReference>